<keyword evidence="2 4" id="KW-0238">DNA-binding</keyword>
<dbReference type="Gene3D" id="1.10.357.10">
    <property type="entry name" value="Tetracycline Repressor, domain 2"/>
    <property type="match status" value="1"/>
</dbReference>
<evidence type="ECO:0000313" key="7">
    <source>
        <dbReference type="Proteomes" id="UP001595765"/>
    </source>
</evidence>
<dbReference type="InterPro" id="IPR036271">
    <property type="entry name" value="Tet_transcr_reg_TetR-rel_C_sf"/>
</dbReference>
<feature type="domain" description="HTH tetR-type" evidence="5">
    <location>
        <begin position="14"/>
        <end position="72"/>
    </location>
</feature>
<dbReference type="PROSITE" id="PS50977">
    <property type="entry name" value="HTH_TETR_2"/>
    <property type="match status" value="1"/>
</dbReference>
<dbReference type="PANTHER" id="PTHR30055:SF234">
    <property type="entry name" value="HTH-TYPE TRANSCRIPTIONAL REGULATOR BETI"/>
    <property type="match status" value="1"/>
</dbReference>
<feature type="DNA-binding region" description="H-T-H motif" evidence="4">
    <location>
        <begin position="35"/>
        <end position="54"/>
    </location>
</feature>
<accession>A0ABV8I1U6</accession>
<reference evidence="7" key="1">
    <citation type="journal article" date="2019" name="Int. J. Syst. Evol. Microbiol.">
        <title>The Global Catalogue of Microorganisms (GCM) 10K type strain sequencing project: providing services to taxonomists for standard genome sequencing and annotation.</title>
        <authorList>
            <consortium name="The Broad Institute Genomics Platform"/>
            <consortium name="The Broad Institute Genome Sequencing Center for Infectious Disease"/>
            <person name="Wu L."/>
            <person name="Ma J."/>
        </authorList>
    </citation>
    <scope>NUCLEOTIDE SEQUENCE [LARGE SCALE GENOMIC DNA]</scope>
    <source>
        <strain evidence="7">CGMCC 4.7237</strain>
    </source>
</reference>
<organism evidence="6 7">
    <name type="scientific">Streptomyces polygonati</name>
    <dbReference type="NCBI Taxonomy" id="1617087"/>
    <lineage>
        <taxon>Bacteria</taxon>
        <taxon>Bacillati</taxon>
        <taxon>Actinomycetota</taxon>
        <taxon>Actinomycetes</taxon>
        <taxon>Kitasatosporales</taxon>
        <taxon>Streptomycetaceae</taxon>
        <taxon>Streptomyces</taxon>
    </lineage>
</organism>
<gene>
    <name evidence="6" type="ORF">ACFO3J_34250</name>
</gene>
<evidence type="ECO:0000256" key="1">
    <source>
        <dbReference type="ARBA" id="ARBA00023015"/>
    </source>
</evidence>
<dbReference type="PANTHER" id="PTHR30055">
    <property type="entry name" value="HTH-TYPE TRANSCRIPTIONAL REGULATOR RUTR"/>
    <property type="match status" value="1"/>
</dbReference>
<dbReference type="Pfam" id="PF21597">
    <property type="entry name" value="TetR_C_43"/>
    <property type="match status" value="1"/>
</dbReference>
<dbReference type="Pfam" id="PF00440">
    <property type="entry name" value="TetR_N"/>
    <property type="match status" value="1"/>
</dbReference>
<keyword evidence="3" id="KW-0804">Transcription</keyword>
<keyword evidence="1" id="KW-0805">Transcription regulation</keyword>
<sequence>MTEQRSEPVRADARQNRARIIEVARDAFSVSGDASLNSIAKKAGVGPGTLYRHFPTRETLILAVYRHEVDELAAHAPELLAGHPPLEALRLWFDRLAYYGQIKHGLSDVLHALTDEGLASEIYGSVIGAITALLRACEADGSIAPGADPDDVLLMLGFLWRVGPGPEGEARAGRLLDLVVDGLRPYAPAG</sequence>
<dbReference type="InterPro" id="IPR001647">
    <property type="entry name" value="HTH_TetR"/>
</dbReference>
<keyword evidence="7" id="KW-1185">Reference proteome</keyword>
<dbReference type="RefSeq" id="WP_386438195.1">
    <property type="nucleotide sequence ID" value="NZ_JBHSBB010000050.1"/>
</dbReference>
<dbReference type="EMBL" id="JBHSBB010000050">
    <property type="protein sequence ID" value="MFC4036464.1"/>
    <property type="molecule type" value="Genomic_DNA"/>
</dbReference>
<evidence type="ECO:0000256" key="3">
    <source>
        <dbReference type="ARBA" id="ARBA00023163"/>
    </source>
</evidence>
<dbReference type="SUPFAM" id="SSF46689">
    <property type="entry name" value="Homeodomain-like"/>
    <property type="match status" value="1"/>
</dbReference>
<dbReference type="InterPro" id="IPR050109">
    <property type="entry name" value="HTH-type_TetR-like_transc_reg"/>
</dbReference>
<proteinExistence type="predicted"/>
<evidence type="ECO:0000256" key="4">
    <source>
        <dbReference type="PROSITE-ProRule" id="PRU00335"/>
    </source>
</evidence>
<evidence type="ECO:0000259" key="5">
    <source>
        <dbReference type="PROSITE" id="PS50977"/>
    </source>
</evidence>
<dbReference type="InterPro" id="IPR049445">
    <property type="entry name" value="TetR_SbtR-like_C"/>
</dbReference>
<evidence type="ECO:0000313" key="6">
    <source>
        <dbReference type="EMBL" id="MFC4036464.1"/>
    </source>
</evidence>
<protein>
    <submittedName>
        <fullName evidence="6">TetR/AcrR family transcriptional regulator</fullName>
    </submittedName>
</protein>
<comment type="caution">
    <text evidence="6">The sequence shown here is derived from an EMBL/GenBank/DDBJ whole genome shotgun (WGS) entry which is preliminary data.</text>
</comment>
<dbReference type="Proteomes" id="UP001595765">
    <property type="component" value="Unassembled WGS sequence"/>
</dbReference>
<name>A0ABV8I1U6_9ACTN</name>
<dbReference type="SUPFAM" id="SSF48498">
    <property type="entry name" value="Tetracyclin repressor-like, C-terminal domain"/>
    <property type="match status" value="1"/>
</dbReference>
<evidence type="ECO:0000256" key="2">
    <source>
        <dbReference type="ARBA" id="ARBA00023125"/>
    </source>
</evidence>
<dbReference type="InterPro" id="IPR009057">
    <property type="entry name" value="Homeodomain-like_sf"/>
</dbReference>